<evidence type="ECO:0000256" key="6">
    <source>
        <dbReference type="ARBA" id="ARBA00022989"/>
    </source>
</evidence>
<evidence type="ECO:0000256" key="3">
    <source>
        <dbReference type="ARBA" id="ARBA00022475"/>
    </source>
</evidence>
<keyword evidence="7 9" id="KW-0472">Membrane</keyword>
<feature type="transmembrane region" description="Helical" evidence="9">
    <location>
        <begin position="161"/>
        <end position="182"/>
    </location>
</feature>
<proteinExistence type="inferred from homology"/>
<sequence length="221" mass="24618">MITENMAAFFKAAGIVAFPLLAFSVVSLALIGERLYFWFRVNQRQPKVMKDTLKIYRREPATAIRKLKQNVDLPMCRICLEALEWENPNPDEFRLAMESAAQAEIPVLKRFNIVFDTIIAASPLLGLLGTVLGLMTSFASINLGEIGGSKSIQVSAGISEALASTAMGLVVALVTLLFANAFRAFYIRQLAAIQEYSGQFELIYRQHQQLEDTKQKFYATA</sequence>
<feature type="transmembrane region" description="Helical" evidence="9">
    <location>
        <begin position="12"/>
        <end position="37"/>
    </location>
</feature>
<keyword evidence="5 8" id="KW-0653">Protein transport</keyword>
<evidence type="ECO:0000313" key="12">
    <source>
        <dbReference type="Proteomes" id="UP000238762"/>
    </source>
</evidence>
<dbReference type="InterPro" id="IPR002898">
    <property type="entry name" value="MotA_ExbB_proton_chnl"/>
</dbReference>
<accession>A0A2T1C0P8</accession>
<dbReference type="InterPro" id="IPR050790">
    <property type="entry name" value="ExbB/TolQ_transport"/>
</dbReference>
<dbReference type="Proteomes" id="UP000238762">
    <property type="component" value="Unassembled WGS sequence"/>
</dbReference>
<dbReference type="RefSeq" id="WP_106289785.1">
    <property type="nucleotide sequence ID" value="NZ_CAWNTC010000118.1"/>
</dbReference>
<keyword evidence="4 9" id="KW-0812">Transmembrane</keyword>
<evidence type="ECO:0000313" key="11">
    <source>
        <dbReference type="EMBL" id="PSB01748.1"/>
    </source>
</evidence>
<evidence type="ECO:0000259" key="10">
    <source>
        <dbReference type="Pfam" id="PF01618"/>
    </source>
</evidence>
<comment type="caution">
    <text evidence="11">The sequence shown here is derived from an EMBL/GenBank/DDBJ whole genome shotgun (WGS) entry which is preliminary data.</text>
</comment>
<reference evidence="11 12" key="1">
    <citation type="submission" date="2018-02" db="EMBL/GenBank/DDBJ databases">
        <authorList>
            <person name="Cohen D.B."/>
            <person name="Kent A.D."/>
        </authorList>
    </citation>
    <scope>NUCLEOTIDE SEQUENCE [LARGE SCALE GENOMIC DNA]</scope>
    <source>
        <strain evidence="11 12">CCAP 1448/3</strain>
    </source>
</reference>
<feature type="transmembrane region" description="Helical" evidence="9">
    <location>
        <begin position="118"/>
        <end position="141"/>
    </location>
</feature>
<evidence type="ECO:0000256" key="8">
    <source>
        <dbReference type="RuleBase" id="RU004057"/>
    </source>
</evidence>
<dbReference type="GO" id="GO:0017038">
    <property type="term" value="P:protein import"/>
    <property type="evidence" value="ECO:0007669"/>
    <property type="project" value="TreeGrafter"/>
</dbReference>
<comment type="subcellular location">
    <subcellularLocation>
        <location evidence="1">Cell membrane</location>
        <topology evidence="1">Multi-pass membrane protein</topology>
    </subcellularLocation>
    <subcellularLocation>
        <location evidence="8">Membrane</location>
        <topology evidence="8">Multi-pass membrane protein</topology>
    </subcellularLocation>
</comment>
<keyword evidence="3" id="KW-1003">Cell membrane</keyword>
<evidence type="ECO:0000256" key="4">
    <source>
        <dbReference type="ARBA" id="ARBA00022692"/>
    </source>
</evidence>
<reference evidence="11 12" key="2">
    <citation type="submission" date="2018-03" db="EMBL/GenBank/DDBJ databases">
        <title>The ancient ancestry and fast evolution of plastids.</title>
        <authorList>
            <person name="Moore K.R."/>
            <person name="Magnabosco C."/>
            <person name="Momper L."/>
            <person name="Gold D.A."/>
            <person name="Bosak T."/>
            <person name="Fournier G.P."/>
        </authorList>
    </citation>
    <scope>NUCLEOTIDE SEQUENCE [LARGE SCALE GENOMIC DNA]</scope>
    <source>
        <strain evidence="11 12">CCAP 1448/3</strain>
    </source>
</reference>
<name>A0A2T1C0P8_9CYAN</name>
<keyword evidence="12" id="KW-1185">Reference proteome</keyword>
<protein>
    <submittedName>
        <fullName evidence="11">Biopolymer transporter ExbB</fullName>
    </submittedName>
</protein>
<dbReference type="PANTHER" id="PTHR30625:SF15">
    <property type="entry name" value="BIOPOLYMER TRANSPORT PROTEIN EXBB"/>
    <property type="match status" value="1"/>
</dbReference>
<evidence type="ECO:0000256" key="5">
    <source>
        <dbReference type="ARBA" id="ARBA00022927"/>
    </source>
</evidence>
<evidence type="ECO:0000256" key="1">
    <source>
        <dbReference type="ARBA" id="ARBA00004651"/>
    </source>
</evidence>
<dbReference type="AlphaFoldDB" id="A0A2T1C0P8"/>
<comment type="similarity">
    <text evidence="8">Belongs to the exbB/tolQ family.</text>
</comment>
<dbReference type="OrthoDB" id="9785627at2"/>
<feature type="domain" description="MotA/TolQ/ExbB proton channel" evidence="10">
    <location>
        <begin position="75"/>
        <end position="194"/>
    </location>
</feature>
<keyword evidence="2 8" id="KW-0813">Transport</keyword>
<dbReference type="PANTHER" id="PTHR30625">
    <property type="entry name" value="PROTEIN TOLQ"/>
    <property type="match status" value="1"/>
</dbReference>
<dbReference type="Pfam" id="PF01618">
    <property type="entry name" value="MotA_ExbB"/>
    <property type="match status" value="1"/>
</dbReference>
<organism evidence="11 12">
    <name type="scientific">Merismopedia glauca CCAP 1448/3</name>
    <dbReference type="NCBI Taxonomy" id="1296344"/>
    <lineage>
        <taxon>Bacteria</taxon>
        <taxon>Bacillati</taxon>
        <taxon>Cyanobacteriota</taxon>
        <taxon>Cyanophyceae</taxon>
        <taxon>Synechococcales</taxon>
        <taxon>Merismopediaceae</taxon>
        <taxon>Merismopedia</taxon>
    </lineage>
</organism>
<evidence type="ECO:0000256" key="2">
    <source>
        <dbReference type="ARBA" id="ARBA00022448"/>
    </source>
</evidence>
<dbReference type="EMBL" id="PVWJ01000090">
    <property type="protein sequence ID" value="PSB01748.1"/>
    <property type="molecule type" value="Genomic_DNA"/>
</dbReference>
<gene>
    <name evidence="11" type="ORF">C7B64_16660</name>
</gene>
<dbReference type="GO" id="GO:0005886">
    <property type="term" value="C:plasma membrane"/>
    <property type="evidence" value="ECO:0007669"/>
    <property type="project" value="UniProtKB-SubCell"/>
</dbReference>
<evidence type="ECO:0000256" key="9">
    <source>
        <dbReference type="SAM" id="Phobius"/>
    </source>
</evidence>
<keyword evidence="6 9" id="KW-1133">Transmembrane helix</keyword>
<evidence type="ECO:0000256" key="7">
    <source>
        <dbReference type="ARBA" id="ARBA00023136"/>
    </source>
</evidence>